<evidence type="ECO:0000313" key="5">
    <source>
        <dbReference type="Proteomes" id="UP000235589"/>
    </source>
</evidence>
<dbReference type="PANTHER" id="PTHR45586:SF1">
    <property type="entry name" value="LIPOPOLYSACCHARIDE ASSEMBLY PROTEIN B"/>
    <property type="match status" value="1"/>
</dbReference>
<gene>
    <name evidence="4" type="ORF">B9O19_01181</name>
</gene>
<dbReference type="OrthoDB" id="369370at2"/>
<dbReference type="SMART" id="SM00028">
    <property type="entry name" value="TPR"/>
    <property type="match status" value="3"/>
</dbReference>
<dbReference type="KEGG" id="mpec:B9O19_01181"/>
<keyword evidence="5" id="KW-1185">Reference proteome</keyword>
<protein>
    <submittedName>
        <fullName evidence="4">TPRdomain protein</fullName>
    </submittedName>
</protein>
<keyword evidence="1" id="KW-0677">Repeat</keyword>
<dbReference type="GeneID" id="98062587"/>
<dbReference type="InterPro" id="IPR019734">
    <property type="entry name" value="TPR_rpt"/>
</dbReference>
<dbReference type="PROSITE" id="PS50005">
    <property type="entry name" value="TPR"/>
    <property type="match status" value="2"/>
</dbReference>
<dbReference type="PANTHER" id="PTHR45586">
    <property type="entry name" value="TPR REPEAT-CONTAINING PROTEIN PA4667"/>
    <property type="match status" value="1"/>
</dbReference>
<organism evidence="4 5">
    <name type="scientific">Monoglobus pectinilyticus</name>
    <dbReference type="NCBI Taxonomy" id="1981510"/>
    <lineage>
        <taxon>Bacteria</taxon>
        <taxon>Bacillati</taxon>
        <taxon>Bacillota</taxon>
        <taxon>Clostridia</taxon>
        <taxon>Monoglobales</taxon>
        <taxon>Monoglobaceae</taxon>
        <taxon>Monoglobus</taxon>
    </lineage>
</organism>
<evidence type="ECO:0000256" key="1">
    <source>
        <dbReference type="ARBA" id="ARBA00022737"/>
    </source>
</evidence>
<dbReference type="SUPFAM" id="SSF48452">
    <property type="entry name" value="TPR-like"/>
    <property type="match status" value="1"/>
</dbReference>
<evidence type="ECO:0000256" key="3">
    <source>
        <dbReference type="PROSITE-ProRule" id="PRU00339"/>
    </source>
</evidence>
<name>A0A2K9P246_9FIRM</name>
<feature type="repeat" description="TPR" evidence="3">
    <location>
        <begin position="162"/>
        <end position="195"/>
    </location>
</feature>
<sequence length="255" mass="28851">MFDLVWKLLLLVALVFIIVKRAGIVALFAKYKYSKGDYNGALKIFRIADKVGNLGIGDKILFGYNCLRCGELAAAKNVFSMAYMLSKPASADRFRIMSLQALVAWKEGDIELAVGKLEDVYNQGFKNTNIYQNLGIMYNLSGDYEKALAFNKEAYDYNSDDNIIVDNLADTYSLMGEYKEAEKIYEDLINREPEPRFPEAYYGYGEVLINLGKTHEGIDMIEKSLTKPFSFLSLKTKEDIENMLSSYKQQAGEAV</sequence>
<dbReference type="Pfam" id="PF14559">
    <property type="entry name" value="TPR_19"/>
    <property type="match status" value="1"/>
</dbReference>
<dbReference type="RefSeq" id="WP_102365554.1">
    <property type="nucleotide sequence ID" value="NZ_CP020991.1"/>
</dbReference>
<evidence type="ECO:0000256" key="2">
    <source>
        <dbReference type="ARBA" id="ARBA00022803"/>
    </source>
</evidence>
<proteinExistence type="predicted"/>
<dbReference type="Gene3D" id="1.25.40.10">
    <property type="entry name" value="Tetratricopeptide repeat domain"/>
    <property type="match status" value="1"/>
</dbReference>
<evidence type="ECO:0000313" key="4">
    <source>
        <dbReference type="EMBL" id="AUO19342.1"/>
    </source>
</evidence>
<dbReference type="EMBL" id="CP020991">
    <property type="protein sequence ID" value="AUO19342.1"/>
    <property type="molecule type" value="Genomic_DNA"/>
</dbReference>
<feature type="repeat" description="TPR" evidence="3">
    <location>
        <begin position="128"/>
        <end position="161"/>
    </location>
</feature>
<reference evidence="4 5" key="1">
    <citation type="submission" date="2017-04" db="EMBL/GenBank/DDBJ databases">
        <title>Monoglobus pectinilyticus 14 draft genome.</title>
        <authorList>
            <person name="Kim C."/>
            <person name="Rosendale D.I."/>
            <person name="Kelly W.J."/>
            <person name="Tannock G.W."/>
            <person name="Patchett M.L."/>
            <person name="Jordens J.Z."/>
        </authorList>
    </citation>
    <scope>NUCLEOTIDE SEQUENCE [LARGE SCALE GENOMIC DNA]</scope>
    <source>
        <strain evidence="4 5">14</strain>
    </source>
</reference>
<dbReference type="InterPro" id="IPR011990">
    <property type="entry name" value="TPR-like_helical_dom_sf"/>
</dbReference>
<dbReference type="Pfam" id="PF13181">
    <property type="entry name" value="TPR_8"/>
    <property type="match status" value="1"/>
</dbReference>
<dbReference type="AlphaFoldDB" id="A0A2K9P246"/>
<dbReference type="InterPro" id="IPR051012">
    <property type="entry name" value="CellSynth/LPSAsmb/PSIAsmb"/>
</dbReference>
<dbReference type="Proteomes" id="UP000235589">
    <property type="component" value="Chromosome"/>
</dbReference>
<accession>A0A2K9P246</accession>
<keyword evidence="2 3" id="KW-0802">TPR repeat</keyword>